<name>A0A7V8VFX2_9BACT</name>
<dbReference type="SMART" id="SM00943">
    <property type="entry name" value="Prim-Pol"/>
    <property type="match status" value="1"/>
</dbReference>
<dbReference type="Proteomes" id="UP000542342">
    <property type="component" value="Unassembled WGS sequence"/>
</dbReference>
<organism evidence="4 5">
    <name type="scientific">Thermogemmata fonticola</name>
    <dbReference type="NCBI Taxonomy" id="2755323"/>
    <lineage>
        <taxon>Bacteria</taxon>
        <taxon>Pseudomonadati</taxon>
        <taxon>Planctomycetota</taxon>
        <taxon>Planctomycetia</taxon>
        <taxon>Gemmatales</taxon>
        <taxon>Gemmataceae</taxon>
        <taxon>Thermogemmata</taxon>
    </lineage>
</organism>
<dbReference type="SMART" id="SM00942">
    <property type="entry name" value="PriCT_1"/>
    <property type="match status" value="1"/>
</dbReference>
<dbReference type="EMBL" id="JACEFB010000012">
    <property type="protein sequence ID" value="MBA2227309.1"/>
    <property type="molecule type" value="Genomic_DNA"/>
</dbReference>
<dbReference type="AlphaFoldDB" id="A0A7V8VFX2"/>
<reference evidence="4 5" key="1">
    <citation type="submission" date="2020-07" db="EMBL/GenBank/DDBJ databases">
        <title>Thermogemmata thermophila gen. nov., sp. nov., a novel moderate thermophilic planctomycete from a Kamchatka hot spring.</title>
        <authorList>
            <person name="Elcheninov A.G."/>
            <person name="Podosokorskaya O.A."/>
            <person name="Kovaleva O.L."/>
            <person name="Novikov A."/>
            <person name="Bonch-Osmolovskaya E.A."/>
            <person name="Toshchakov S.V."/>
            <person name="Kublanov I.V."/>
        </authorList>
    </citation>
    <scope>NUCLEOTIDE SEQUENCE [LARGE SCALE GENOMIC DNA]</scope>
    <source>
        <strain evidence="4 5">2918</strain>
    </source>
</reference>
<comment type="caution">
    <text evidence="4">The sequence shown here is derived from an EMBL/GenBank/DDBJ whole genome shotgun (WGS) entry which is preliminary data.</text>
</comment>
<evidence type="ECO:0000259" key="1">
    <source>
        <dbReference type="SMART" id="SM00382"/>
    </source>
</evidence>
<dbReference type="CDD" id="cd04859">
    <property type="entry name" value="Prim_Pol"/>
    <property type="match status" value="1"/>
</dbReference>
<feature type="domain" description="AAA+ ATPase" evidence="1">
    <location>
        <begin position="298"/>
        <end position="473"/>
    </location>
</feature>
<dbReference type="Pfam" id="PF09250">
    <property type="entry name" value="Prim-Pol"/>
    <property type="match status" value="1"/>
</dbReference>
<evidence type="ECO:0000313" key="4">
    <source>
        <dbReference type="EMBL" id="MBA2227309.1"/>
    </source>
</evidence>
<sequence length="615" mass="66047">MSELLQAALELAELGYAVLPLRPGEKVPLLQGGYKIASTEPKTIREWWSRRPDANVGISTSHLIVIDLDAPAGLGWPDDGPLNQELQDRAGAVVRSPRGGLHLYFATQELAEIRCSAGQLGEGVDVRAVGGHIVTPPSRTANGRYEWLRKPPPCDELPEPPVWLLERLAEQPRPPAPVAAVSVSVNGAALNGTANGHITAGSEGARIPEGRRKTTLVALAGKLRDKGMSLEAIRAALITENRTRCTPPLPESEVEDILRSAARWRPGHLPAPADDGDVCLAELQEREVDWLWPDRFPLGFVSLLAGRQGLGKSLLALDIAGRITTGSPWPDGSGVAPQGGVVIVNLEDDAARVLKPRLRAAGADVNRVRAVTTPLDTFEVERAARIIDRTPDCRLLIIDPIGNHLGAQTDAFRDNAVRAALSPLAELAKEKNLAILVVAHLRKAAADAADSQVLGSVAFTALARAVWHVLPGEKPHDGERVLASGKMNLARPAPGLEFRITGTPPVLAWGGQLPPERTADVILAEQRAAKEEAQPGRPPTELQEATEFLEVVLRRGPLSARDIFAQARAAGIAQKTLHRAKARLGIRPRQMANGWVWALPGWKPAPEAVAQLFDQ</sequence>
<evidence type="ECO:0000259" key="3">
    <source>
        <dbReference type="SMART" id="SM00943"/>
    </source>
</evidence>
<dbReference type="InterPro" id="IPR003593">
    <property type="entry name" value="AAA+_ATPase"/>
</dbReference>
<dbReference type="Pfam" id="PF13481">
    <property type="entry name" value="AAA_25"/>
    <property type="match status" value="1"/>
</dbReference>
<dbReference type="InterPro" id="IPR027417">
    <property type="entry name" value="P-loop_NTPase"/>
</dbReference>
<proteinExistence type="predicted"/>
<dbReference type="InterPro" id="IPR014820">
    <property type="entry name" value="PriCT_1"/>
</dbReference>
<accession>A0A7V8VFX2</accession>
<dbReference type="SMART" id="SM00382">
    <property type="entry name" value="AAA"/>
    <property type="match status" value="1"/>
</dbReference>
<dbReference type="SUPFAM" id="SSF52540">
    <property type="entry name" value="P-loop containing nucleoside triphosphate hydrolases"/>
    <property type="match status" value="1"/>
</dbReference>
<feature type="domain" description="Primase C-terminal 1" evidence="2">
    <location>
        <begin position="202"/>
        <end position="267"/>
    </location>
</feature>
<dbReference type="RefSeq" id="WP_194539169.1">
    <property type="nucleotide sequence ID" value="NZ_JACEFB010000012.1"/>
</dbReference>
<protein>
    <submittedName>
        <fullName evidence="4">Bifunctional DNA primase/polymerase</fullName>
    </submittedName>
</protein>
<keyword evidence="5" id="KW-1185">Reference proteome</keyword>
<dbReference type="SUPFAM" id="SSF56747">
    <property type="entry name" value="Prim-pol domain"/>
    <property type="match status" value="1"/>
</dbReference>
<gene>
    <name evidence="4" type="ORF">H0921_14200</name>
</gene>
<dbReference type="Gene3D" id="3.40.50.300">
    <property type="entry name" value="P-loop containing nucleotide triphosphate hydrolases"/>
    <property type="match status" value="1"/>
</dbReference>
<evidence type="ECO:0000313" key="5">
    <source>
        <dbReference type="Proteomes" id="UP000542342"/>
    </source>
</evidence>
<evidence type="ECO:0000259" key="2">
    <source>
        <dbReference type="SMART" id="SM00942"/>
    </source>
</evidence>
<feature type="domain" description="DNA primase/polymerase bifunctional N-terminal" evidence="3">
    <location>
        <begin position="8"/>
        <end position="164"/>
    </location>
</feature>
<dbReference type="InterPro" id="IPR015330">
    <property type="entry name" value="DNA_primase/pol_bifunc_N"/>
</dbReference>
<dbReference type="Pfam" id="PF08708">
    <property type="entry name" value="PriCT_1"/>
    <property type="match status" value="1"/>
</dbReference>